<dbReference type="InterPro" id="IPR036388">
    <property type="entry name" value="WH-like_DNA-bd_sf"/>
</dbReference>
<gene>
    <name evidence="5" type="ORF">O9H85_37190</name>
</gene>
<dbReference type="Pfam" id="PF00196">
    <property type="entry name" value="GerE"/>
    <property type="match status" value="1"/>
</dbReference>
<evidence type="ECO:0000256" key="1">
    <source>
        <dbReference type="ARBA" id="ARBA00023015"/>
    </source>
</evidence>
<dbReference type="InterPro" id="IPR000792">
    <property type="entry name" value="Tscrpt_reg_LuxR_C"/>
</dbReference>
<dbReference type="SUPFAM" id="SSF46894">
    <property type="entry name" value="C-terminal effector domain of the bipartite response regulators"/>
    <property type="match status" value="1"/>
</dbReference>
<dbReference type="SMART" id="SM00421">
    <property type="entry name" value="HTH_LUXR"/>
    <property type="match status" value="1"/>
</dbReference>
<dbReference type="PROSITE" id="PS00622">
    <property type="entry name" value="HTH_LUXR_1"/>
    <property type="match status" value="1"/>
</dbReference>
<reference evidence="5 6" key="1">
    <citation type="submission" date="2022-12" db="EMBL/GenBank/DDBJ databases">
        <title>Draft genome sequence of Paenibacillus sp. dW9.</title>
        <authorList>
            <person name="Choi E.-W."/>
            <person name="Kim D.-U."/>
        </authorList>
    </citation>
    <scope>NUCLEOTIDE SEQUENCE [LARGE SCALE GENOMIC DNA]</scope>
    <source>
        <strain evidence="6">dW9</strain>
    </source>
</reference>
<accession>A0ABT4QLR8</accession>
<keyword evidence="1" id="KW-0805">Transcription regulation</keyword>
<dbReference type="RefSeq" id="WP_269886350.1">
    <property type="nucleotide sequence ID" value="NZ_JAQAGZ010000059.1"/>
</dbReference>
<evidence type="ECO:0000313" key="5">
    <source>
        <dbReference type="EMBL" id="MCZ8517823.1"/>
    </source>
</evidence>
<evidence type="ECO:0000313" key="6">
    <source>
        <dbReference type="Proteomes" id="UP001527882"/>
    </source>
</evidence>
<dbReference type="PROSITE" id="PS50043">
    <property type="entry name" value="HTH_LUXR_2"/>
    <property type="match status" value="1"/>
</dbReference>
<keyword evidence="6" id="KW-1185">Reference proteome</keyword>
<dbReference type="InterPro" id="IPR041617">
    <property type="entry name" value="TPR_MalT"/>
</dbReference>
<dbReference type="CDD" id="cd06170">
    <property type="entry name" value="LuxR_C_like"/>
    <property type="match status" value="1"/>
</dbReference>
<evidence type="ECO:0000256" key="2">
    <source>
        <dbReference type="ARBA" id="ARBA00023125"/>
    </source>
</evidence>
<dbReference type="InterPro" id="IPR011990">
    <property type="entry name" value="TPR-like_helical_dom_sf"/>
</dbReference>
<feature type="domain" description="HTH luxR-type" evidence="4">
    <location>
        <begin position="775"/>
        <end position="840"/>
    </location>
</feature>
<dbReference type="InterPro" id="IPR027417">
    <property type="entry name" value="P-loop_NTPase"/>
</dbReference>
<keyword evidence="2" id="KW-0238">DNA-binding</keyword>
<dbReference type="Proteomes" id="UP001527882">
    <property type="component" value="Unassembled WGS sequence"/>
</dbReference>
<keyword evidence="3" id="KW-0804">Transcription</keyword>
<dbReference type="Pfam" id="PF17874">
    <property type="entry name" value="TPR_MalT"/>
    <property type="match status" value="1"/>
</dbReference>
<comment type="caution">
    <text evidence="5">The sequence shown here is derived from an EMBL/GenBank/DDBJ whole genome shotgun (WGS) entry which is preliminary data.</text>
</comment>
<evidence type="ECO:0000256" key="3">
    <source>
        <dbReference type="ARBA" id="ARBA00023163"/>
    </source>
</evidence>
<organism evidence="5 6">
    <name type="scientific">Paenibacillus gyeongsangnamensis</name>
    <dbReference type="NCBI Taxonomy" id="3388067"/>
    <lineage>
        <taxon>Bacteria</taxon>
        <taxon>Bacillati</taxon>
        <taxon>Bacillota</taxon>
        <taxon>Bacilli</taxon>
        <taxon>Bacillales</taxon>
        <taxon>Paenibacillaceae</taxon>
        <taxon>Paenibacillus</taxon>
    </lineage>
</organism>
<evidence type="ECO:0000259" key="4">
    <source>
        <dbReference type="PROSITE" id="PS50043"/>
    </source>
</evidence>
<dbReference type="PANTHER" id="PTHR44688">
    <property type="entry name" value="DNA-BINDING TRANSCRIPTIONAL ACTIVATOR DEVR_DOSR"/>
    <property type="match status" value="1"/>
</dbReference>
<dbReference type="PANTHER" id="PTHR44688:SF25">
    <property type="entry name" value="HTH LUXR-TYPE DOMAIN-CONTAINING PROTEIN"/>
    <property type="match status" value="1"/>
</dbReference>
<name>A0ABT4QLR8_9BACL</name>
<dbReference type="EMBL" id="JAQAGZ010000059">
    <property type="protein sequence ID" value="MCZ8517823.1"/>
    <property type="molecule type" value="Genomic_DNA"/>
</dbReference>
<protein>
    <submittedName>
        <fullName evidence="5">LuxR C-terminal-related transcriptional regulator</fullName>
    </submittedName>
</protein>
<sequence>MILHTKLHIPHARREMLVERPTLIELLNEGLKAKLTVVTAPAGYGKTTALSEWARQCDCAAVWISLDRNDNDPVQFWSYVIEAVEREKPGFGEATTPHMAKLKSDSLEFIAVLLNGLNDISDEMALILDDFHAIELSSIHDSIACMLDYLPAHIHLYVASRYELPIPVARLQAKGQMQQIMMRDLLFQPEEGIRYFRDCMSLSLTDEEAAQLVLRTEGWASGLHLAALSLKRSEDRSGFIRDFSGQQRNIAQYLLEELLQKQSEEVSGFLLQTSITGRMTGALCEAITGRTDCQGQLERLERQNSFIIPLDKDGEWYRYHHLFADFLQQQFRRKYPDRIVETHAKAARWFENNGFYEEAIDHYLAGQRDLEAASLIEMHLGELQMKRTALRRWLDLLSESALAEKPGIHCLNIKILIEAGELALAEAKLQAIQNKLSESKWQPLAGMLLLMASEISLYRRDVPRTLEYLDMFEKHVPEGSHLQMIGGNTFRGIHFDTLLTFFNDLHAAAEFFLRWIKTWEAKENYPFVGYFYNAYGELLYEWDRLEEAEMYAERALRQKPMQSYARILVHAAILAARISQVKGDAEGATRLLEQMKSQIHSEDKPLFVMTLEAERIHLSLRGPSSDDAAAWLSTCGFKPGDSVPLNRVREYVHFARALMVCGQVSDAMVLLDRLYQLVHHEDQHRDKIRVLILQSRALHRSGNTLDALMKLEAALHLAEPQGYIRSFVDEGMELAHLLAQYVQHRQRGFIRKSLPVSLLYVKKLLQLMNVEEGDALAISSVLTEQESKILRMVQQGLINRQIAERINVSSETVKVHMKNIYRKLKVKSRMQALQRGKEMNLL</sequence>
<dbReference type="Gene3D" id="3.40.50.300">
    <property type="entry name" value="P-loop containing nucleotide triphosphate hydrolases"/>
    <property type="match status" value="1"/>
</dbReference>
<dbReference type="Gene3D" id="1.25.40.10">
    <property type="entry name" value="Tetratricopeptide repeat domain"/>
    <property type="match status" value="1"/>
</dbReference>
<dbReference type="Pfam" id="PF25873">
    <property type="entry name" value="WHD_MalT"/>
    <property type="match status" value="1"/>
</dbReference>
<dbReference type="PRINTS" id="PR00038">
    <property type="entry name" value="HTHLUXR"/>
</dbReference>
<dbReference type="SUPFAM" id="SSF52540">
    <property type="entry name" value="P-loop containing nucleoside triphosphate hydrolases"/>
    <property type="match status" value="1"/>
</dbReference>
<dbReference type="Gene3D" id="1.10.10.10">
    <property type="entry name" value="Winged helix-like DNA-binding domain superfamily/Winged helix DNA-binding domain"/>
    <property type="match status" value="1"/>
</dbReference>
<dbReference type="InterPro" id="IPR016032">
    <property type="entry name" value="Sig_transdc_resp-reg_C-effctor"/>
</dbReference>
<proteinExistence type="predicted"/>
<dbReference type="SUPFAM" id="SSF48452">
    <property type="entry name" value="TPR-like"/>
    <property type="match status" value="1"/>
</dbReference>
<dbReference type="InterPro" id="IPR059106">
    <property type="entry name" value="WHD_MalT"/>
</dbReference>